<comment type="caution">
    <text evidence="1">The sequence shown here is derived from an EMBL/GenBank/DDBJ whole genome shotgun (WGS) entry which is preliminary data.</text>
</comment>
<evidence type="ECO:0000313" key="1">
    <source>
        <dbReference type="EMBL" id="MEF3317175.1"/>
    </source>
</evidence>
<protein>
    <submittedName>
        <fullName evidence="1">FeoB-associated Cys-rich membrane protein</fullName>
    </submittedName>
</protein>
<dbReference type="RefSeq" id="WP_332086540.1">
    <property type="nucleotide sequence ID" value="NZ_JARBCY010000007.1"/>
</dbReference>
<dbReference type="Pfam" id="PF12669">
    <property type="entry name" value="FeoB_associated"/>
    <property type="match status" value="1"/>
</dbReference>
<dbReference type="Proteomes" id="UP001328425">
    <property type="component" value="Unassembled WGS sequence"/>
</dbReference>
<dbReference type="EMBL" id="JARBCY010000007">
    <property type="protein sequence ID" value="MEF3317175.1"/>
    <property type="molecule type" value="Genomic_DNA"/>
</dbReference>
<organism evidence="1 2">
    <name type="scientific">Peptoniphilus grossensis</name>
    <dbReference type="NCBI Taxonomy" id="1465756"/>
    <lineage>
        <taxon>Bacteria</taxon>
        <taxon>Bacillati</taxon>
        <taxon>Bacillota</taxon>
        <taxon>Tissierellia</taxon>
        <taxon>Tissierellales</taxon>
        <taxon>Peptoniphilaceae</taxon>
        <taxon>Peptoniphilus</taxon>
    </lineage>
</organism>
<name>A0ABU7X7Q6_9FIRM</name>
<keyword evidence="2" id="KW-1185">Reference proteome</keyword>
<accession>A0ABU7X7Q6</accession>
<sequence>MSPINILVGLVIIAAIALAVKKVMHKKSGCGCGCQSCHSTCSVNEKKDSMSNIGETR</sequence>
<reference evidence="1 2" key="1">
    <citation type="submission" date="2022-11" db="EMBL/GenBank/DDBJ databases">
        <title>The First Case of Preauricular Fistular Abscess Caused by Peptoniphilus grossensis.</title>
        <authorList>
            <person name="Byun J.-H."/>
        </authorList>
    </citation>
    <scope>NUCLEOTIDE SEQUENCE [LARGE SCALE GENOMIC DNA]</scope>
    <source>
        <strain evidence="1 2">GYB008</strain>
    </source>
</reference>
<gene>
    <name evidence="1" type="ORF">PV361_00470</name>
</gene>
<proteinExistence type="predicted"/>
<evidence type="ECO:0000313" key="2">
    <source>
        <dbReference type="Proteomes" id="UP001328425"/>
    </source>
</evidence>